<keyword evidence="3" id="KW-0158">Chromosome</keyword>
<feature type="compositionally biased region" description="Polar residues" evidence="6">
    <location>
        <begin position="788"/>
        <end position="803"/>
    </location>
</feature>
<feature type="compositionally biased region" description="Polar residues" evidence="6">
    <location>
        <begin position="757"/>
        <end position="780"/>
    </location>
</feature>
<dbReference type="GO" id="GO:0007130">
    <property type="term" value="P:synaptonemal complex assembly"/>
    <property type="evidence" value="ECO:0007669"/>
    <property type="project" value="TreeGrafter"/>
</dbReference>
<dbReference type="GO" id="GO:0005694">
    <property type="term" value="C:chromosome"/>
    <property type="evidence" value="ECO:0007669"/>
    <property type="project" value="UniProtKB-SubCell"/>
</dbReference>
<evidence type="ECO:0000256" key="2">
    <source>
        <dbReference type="ARBA" id="ARBA00004286"/>
    </source>
</evidence>
<name>A0A2X0MNP8_9BASI</name>
<dbReference type="PANTHER" id="PTHR48225">
    <property type="entry name" value="HORMA DOMAIN-CONTAINING PROTEIN 1"/>
    <property type="match status" value="1"/>
</dbReference>
<proteinExistence type="predicted"/>
<dbReference type="InterPro" id="IPR051294">
    <property type="entry name" value="HORMA_MeioticProgression"/>
</dbReference>
<protein>
    <submittedName>
        <fullName evidence="8">BQ5605_C003g02397 protein</fullName>
    </submittedName>
</protein>
<feature type="region of interest" description="Disordered" evidence="6">
    <location>
        <begin position="649"/>
        <end position="702"/>
    </location>
</feature>
<feature type="domain" description="HORMA" evidence="7">
    <location>
        <begin position="35"/>
        <end position="289"/>
    </location>
</feature>
<evidence type="ECO:0000256" key="5">
    <source>
        <dbReference type="ARBA" id="ARBA00023254"/>
    </source>
</evidence>
<reference evidence="8 9" key="1">
    <citation type="submission" date="2016-11" db="EMBL/GenBank/DDBJ databases">
        <authorList>
            <person name="Jaros S."/>
            <person name="Januszkiewicz K."/>
            <person name="Wedrychowicz H."/>
        </authorList>
    </citation>
    <scope>NUCLEOTIDE SEQUENCE [LARGE SCALE GENOMIC DNA]</scope>
</reference>
<feature type="compositionally biased region" description="Basic and acidic residues" evidence="6">
    <location>
        <begin position="854"/>
        <end position="865"/>
    </location>
</feature>
<dbReference type="GO" id="GO:0005634">
    <property type="term" value="C:nucleus"/>
    <property type="evidence" value="ECO:0007669"/>
    <property type="project" value="UniProtKB-SubCell"/>
</dbReference>
<evidence type="ECO:0000256" key="4">
    <source>
        <dbReference type="ARBA" id="ARBA00023242"/>
    </source>
</evidence>
<gene>
    <name evidence="8" type="primary">BQ5605_C003g02397</name>
    <name evidence="8" type="ORF">BQ5605_C003G02397</name>
</gene>
<evidence type="ECO:0000259" key="7">
    <source>
        <dbReference type="PROSITE" id="PS50815"/>
    </source>
</evidence>
<organism evidence="8 9">
    <name type="scientific">Microbotryum silenes-dioicae</name>
    <dbReference type="NCBI Taxonomy" id="796604"/>
    <lineage>
        <taxon>Eukaryota</taxon>
        <taxon>Fungi</taxon>
        <taxon>Dikarya</taxon>
        <taxon>Basidiomycota</taxon>
        <taxon>Pucciniomycotina</taxon>
        <taxon>Microbotryomycetes</taxon>
        <taxon>Microbotryales</taxon>
        <taxon>Microbotryaceae</taxon>
        <taxon>Microbotryum</taxon>
    </lineage>
</organism>
<dbReference type="SUPFAM" id="SSF56019">
    <property type="entry name" value="The spindle assembly checkpoint protein mad2"/>
    <property type="match status" value="1"/>
</dbReference>
<evidence type="ECO:0000256" key="6">
    <source>
        <dbReference type="SAM" id="MobiDB-lite"/>
    </source>
</evidence>
<dbReference type="Gene3D" id="3.30.900.10">
    <property type="entry name" value="HORMA domain"/>
    <property type="match status" value="1"/>
</dbReference>
<feature type="compositionally biased region" description="Basic residues" evidence="6">
    <location>
        <begin position="659"/>
        <end position="671"/>
    </location>
</feature>
<accession>A0A2X0MNP8</accession>
<evidence type="ECO:0000313" key="9">
    <source>
        <dbReference type="Proteomes" id="UP000249464"/>
    </source>
</evidence>
<keyword evidence="5" id="KW-0469">Meiosis</keyword>
<dbReference type="AlphaFoldDB" id="A0A2X0MNP8"/>
<evidence type="ECO:0000256" key="1">
    <source>
        <dbReference type="ARBA" id="ARBA00004123"/>
    </source>
</evidence>
<comment type="subcellular location">
    <subcellularLocation>
        <location evidence="2">Chromosome</location>
    </subcellularLocation>
    <subcellularLocation>
        <location evidence="1">Nucleus</location>
    </subcellularLocation>
</comment>
<evidence type="ECO:0000256" key="3">
    <source>
        <dbReference type="ARBA" id="ARBA00022454"/>
    </source>
</evidence>
<feature type="region of interest" description="Disordered" evidence="6">
    <location>
        <begin position="854"/>
        <end position="875"/>
    </location>
</feature>
<dbReference type="PANTHER" id="PTHR48225:SF7">
    <property type="entry name" value="MEIOSIS-SPECIFIC PROTEIN HOP1"/>
    <property type="match status" value="1"/>
</dbReference>
<dbReference type="GO" id="GO:0051598">
    <property type="term" value="P:meiotic recombination checkpoint signaling"/>
    <property type="evidence" value="ECO:0007669"/>
    <property type="project" value="TreeGrafter"/>
</dbReference>
<evidence type="ECO:0000313" key="8">
    <source>
        <dbReference type="EMBL" id="SGY40570.1"/>
    </source>
</evidence>
<keyword evidence="4" id="KW-0539">Nucleus</keyword>
<dbReference type="PROSITE" id="PS50815">
    <property type="entry name" value="HORMA"/>
    <property type="match status" value="1"/>
</dbReference>
<dbReference type="Proteomes" id="UP000249464">
    <property type="component" value="Unassembled WGS sequence"/>
</dbReference>
<dbReference type="Pfam" id="PF02301">
    <property type="entry name" value="HORMA"/>
    <property type="match status" value="1"/>
</dbReference>
<dbReference type="InterPro" id="IPR036570">
    <property type="entry name" value="HORMA_dom_sf"/>
</dbReference>
<keyword evidence="9" id="KW-1185">Reference proteome</keyword>
<dbReference type="EMBL" id="FQNC01000042">
    <property type="protein sequence ID" value="SGY40570.1"/>
    <property type="molecule type" value="Genomic_DNA"/>
</dbReference>
<feature type="region of interest" description="Disordered" evidence="6">
    <location>
        <begin position="741"/>
        <end position="811"/>
    </location>
</feature>
<sequence length="896" mass="98386">MATRVRPTAATTANRAPIVGAAQQVDENLATTTYTSSLTHISQLLRTGISCVTFLRGIFEDELSLLFGLGSQDNFVNAAIRTPSVPVSDTNPAATSKALEEKKSQPSTVKVKSLIRGASREADLLLDYLDSVDAAFKLGYVERLVLAIFHDPEEPDNIVEAYTFSFDYEADADGKQRIAMTLPDQWTGTGKGGQSSSLSEGDVKRQIQKLIKNLLMSTQALDELPRRRYIDMRLYFTENAPDDYEPALFQPIPPDEGQLRITTPRLEDRPDVAELGDISTGFHNLSCHYISIAHLLNTVFDDKITHEEALARNRRDAQSRNVEWDGESLALSITSADSNLKPMDPVGVRDNDGNILTVEEICARQDPQTKQLRLKVGLEGTGATVIRTEDHFEPSIQDSNISDSAALQKELNIIMLKIDRIKNRGGDTQLLEITQPQPNHPPALIEELHGFQDLQMSFSQDDDFYRSNVRQDALQAGFPLPSEQAPRIVVAFENGTNSAHQNVPARGRTSQTSSALAEMMNRCDCGMPWIYGSIDLSIFILKALSAAPVLCQISKHFSCYGFATRPHAAVLRNLICYACRTADVTGLRSHEFMLNFHELAKFRRAIEVLWNDGVPLVSELAARLGTDRQDAAAIIQRLRCENFIVEEKPQPKEEPVAKGRGRGRGRPRGRGAPRGGGATRGRGAASNGSGSTQKVDVVNRSPEQSRYKKVKYFTPGQGAELPILELLSREAKLVVVNQRRAPENEIRPPPHNGHASPASTDSIIQTQPQSAAQTVNSQVANAPDLAQASASTIVPDTPETSQVLPKPSRTGQFADEIQSSEMEITDSLGFAPSTFEETSAFPKRAAPIAQEALSEKAKGKRKAEEEVPQGGENYGTLKLPLQRKVKRSRAIEALEV</sequence>
<dbReference type="STRING" id="796604.A0A2X0MNP8"/>
<dbReference type="InterPro" id="IPR003511">
    <property type="entry name" value="HORMA_dom"/>
</dbReference>